<gene>
    <name evidence="1" type="ORF">DICVIV_07631</name>
</gene>
<name>A0A0D8XVE6_DICVI</name>
<dbReference type="Proteomes" id="UP000053766">
    <property type="component" value="Unassembled WGS sequence"/>
</dbReference>
<protein>
    <submittedName>
        <fullName evidence="1">Uncharacterized protein</fullName>
    </submittedName>
</protein>
<keyword evidence="2" id="KW-1185">Reference proteome</keyword>
<reference evidence="1 2" key="1">
    <citation type="submission" date="2013-11" db="EMBL/GenBank/DDBJ databases">
        <title>Draft genome of the bovine lungworm Dictyocaulus viviparus.</title>
        <authorList>
            <person name="Mitreva M."/>
        </authorList>
    </citation>
    <scope>NUCLEOTIDE SEQUENCE [LARGE SCALE GENOMIC DNA]</scope>
    <source>
        <strain evidence="1 2">HannoverDv2000</strain>
    </source>
</reference>
<proteinExistence type="predicted"/>
<dbReference type="EMBL" id="KN716359">
    <property type="protein sequence ID" value="KJH46326.1"/>
    <property type="molecule type" value="Genomic_DNA"/>
</dbReference>
<reference evidence="2" key="2">
    <citation type="journal article" date="2016" name="Sci. Rep.">
        <title>Dictyocaulus viviparus genome, variome and transcriptome elucidate lungworm biology and support future intervention.</title>
        <authorList>
            <person name="McNulty S.N."/>
            <person name="Strube C."/>
            <person name="Rosa B.A."/>
            <person name="Martin J.C."/>
            <person name="Tyagi R."/>
            <person name="Choi Y.J."/>
            <person name="Wang Q."/>
            <person name="Hallsworth Pepin K."/>
            <person name="Zhang X."/>
            <person name="Ozersky P."/>
            <person name="Wilson R.K."/>
            <person name="Sternberg P.W."/>
            <person name="Gasser R.B."/>
            <person name="Mitreva M."/>
        </authorList>
    </citation>
    <scope>NUCLEOTIDE SEQUENCE [LARGE SCALE GENOMIC DNA]</scope>
    <source>
        <strain evidence="2">HannoverDv2000</strain>
    </source>
</reference>
<sequence>MQNTPPHIDYACAYSYKAHENWLVQSVELITLHLTCTFEQSNNSLKMPYISLSKQYNFMQEIITRSKDFALSVYEFPIFVISMCIRDLRIQNRLFKVDYVRRVKREDVQSSVSFCTTQKPVFCILQLRMPATDCGLFNVCPGSLEGYLKILKNGKT</sequence>
<evidence type="ECO:0000313" key="1">
    <source>
        <dbReference type="EMBL" id="KJH46326.1"/>
    </source>
</evidence>
<organism evidence="1 2">
    <name type="scientific">Dictyocaulus viviparus</name>
    <name type="common">Bovine lungworm</name>
    <dbReference type="NCBI Taxonomy" id="29172"/>
    <lineage>
        <taxon>Eukaryota</taxon>
        <taxon>Metazoa</taxon>
        <taxon>Ecdysozoa</taxon>
        <taxon>Nematoda</taxon>
        <taxon>Chromadorea</taxon>
        <taxon>Rhabditida</taxon>
        <taxon>Rhabditina</taxon>
        <taxon>Rhabditomorpha</taxon>
        <taxon>Strongyloidea</taxon>
        <taxon>Metastrongylidae</taxon>
        <taxon>Dictyocaulus</taxon>
    </lineage>
</organism>
<dbReference type="AlphaFoldDB" id="A0A0D8XVE6"/>
<accession>A0A0D8XVE6</accession>
<evidence type="ECO:0000313" key="2">
    <source>
        <dbReference type="Proteomes" id="UP000053766"/>
    </source>
</evidence>